<dbReference type="AlphaFoldDB" id="A0A2A3MC36"/>
<sequence length="286" mass="32063">MTDPIMHFPCNTVEEFIEAITPNDEEEKHQWVVYRGQADSDWGLVPSAFRESGHISARSLFGCARATPKEQAHFEALTLQRFLKACDLSGLPVPGYRRELAEELERILEKKMDYNWPNPMFDEPLAVAQHYGVPTRLLDWTRRPFVAAYFAASSALQLKRQPKHIAVWAMDITRKNEWAGVSIVSLPGGTAANLAAQSGLFTIQRGIKALDFASPELEKDPEIISSAAANNSHIFAKITLPSSQCEKLLRRCARFGVSAPVLFPGMEGAKRYVDDWAYSEFYGDLV</sequence>
<dbReference type="RefSeq" id="WP_052484829.1">
    <property type="nucleotide sequence ID" value="NZ_CP010359.1"/>
</dbReference>
<organism evidence="2 3">
    <name type="scientific">Pseudomonas plecoglossicida</name>
    <dbReference type="NCBI Taxonomy" id="70775"/>
    <lineage>
        <taxon>Bacteria</taxon>
        <taxon>Pseudomonadati</taxon>
        <taxon>Pseudomonadota</taxon>
        <taxon>Gammaproteobacteria</taxon>
        <taxon>Pseudomonadales</taxon>
        <taxon>Pseudomonadaceae</taxon>
        <taxon>Pseudomonas</taxon>
    </lineage>
</organism>
<comment type="caution">
    <text evidence="2">The sequence shown here is derived from an EMBL/GenBank/DDBJ whole genome shotgun (WGS) entry which is preliminary data.</text>
</comment>
<reference evidence="2 3" key="1">
    <citation type="submission" date="2017-09" db="EMBL/GenBank/DDBJ databases">
        <authorList>
            <person name="Ehlers B."/>
            <person name="Leendertz F.H."/>
        </authorList>
    </citation>
    <scope>NUCLEOTIDE SEQUENCE [LARGE SCALE GENOMIC DNA]</scope>
    <source>
        <strain evidence="2 3">DJ-1</strain>
    </source>
</reference>
<dbReference type="Pfam" id="PF08867">
    <property type="entry name" value="FRG"/>
    <property type="match status" value="1"/>
</dbReference>
<accession>A0A2A3MC36</accession>
<protein>
    <submittedName>
        <fullName evidence="2">FRG domain-containing protein</fullName>
    </submittedName>
</protein>
<dbReference type="SMART" id="SM00901">
    <property type="entry name" value="FRG"/>
    <property type="match status" value="1"/>
</dbReference>
<evidence type="ECO:0000313" key="2">
    <source>
        <dbReference type="EMBL" id="PBJ97564.1"/>
    </source>
</evidence>
<gene>
    <name evidence="2" type="ORF">CMV24_02280</name>
</gene>
<evidence type="ECO:0000259" key="1">
    <source>
        <dbReference type="SMART" id="SM00901"/>
    </source>
</evidence>
<evidence type="ECO:0000313" key="3">
    <source>
        <dbReference type="Proteomes" id="UP000218102"/>
    </source>
</evidence>
<feature type="domain" description="FRG" evidence="1">
    <location>
        <begin position="28"/>
        <end position="168"/>
    </location>
</feature>
<proteinExistence type="predicted"/>
<name>A0A2A3MC36_PSEDL</name>
<dbReference type="EMBL" id="NTME01000001">
    <property type="protein sequence ID" value="PBJ97564.1"/>
    <property type="molecule type" value="Genomic_DNA"/>
</dbReference>
<dbReference type="Proteomes" id="UP000218102">
    <property type="component" value="Unassembled WGS sequence"/>
</dbReference>
<dbReference type="InterPro" id="IPR014966">
    <property type="entry name" value="FRG-dom"/>
</dbReference>